<keyword evidence="13" id="KW-1185">Reference proteome</keyword>
<evidence type="ECO:0000256" key="2">
    <source>
        <dbReference type="ARBA" id="ARBA00004687"/>
    </source>
</evidence>
<gene>
    <name evidence="12" type="ORF">AAP_06200</name>
</gene>
<keyword evidence="10" id="KW-0325">Glycoprotein</keyword>
<dbReference type="InterPro" id="IPR042322">
    <property type="entry name" value="Pbn1"/>
</dbReference>
<comment type="similarity">
    <text evidence="3 11">Belongs to the PIGX family.</text>
</comment>
<dbReference type="VEuPathDB" id="FungiDB:AAP_06200"/>
<evidence type="ECO:0000256" key="6">
    <source>
        <dbReference type="ARBA" id="ARBA00022692"/>
    </source>
</evidence>
<evidence type="ECO:0000256" key="10">
    <source>
        <dbReference type="ARBA" id="ARBA00023180"/>
    </source>
</evidence>
<dbReference type="GO" id="GO:0006506">
    <property type="term" value="P:GPI anchor biosynthetic process"/>
    <property type="evidence" value="ECO:0007669"/>
    <property type="project" value="UniProtKB-UniPathway"/>
</dbReference>
<evidence type="ECO:0000256" key="7">
    <source>
        <dbReference type="ARBA" id="ARBA00022824"/>
    </source>
</evidence>
<comment type="caution">
    <text evidence="12">The sequence shown here is derived from an EMBL/GenBank/DDBJ whole genome shotgun (WGS) entry which is preliminary data.</text>
</comment>
<comment type="function">
    <text evidence="11">Required for proper folding and/or the stability of a subset of proteins in the endoplasmic reticulum. Component of glycosylphosphatidylinositol-mannosyltransferase 1 which transfers the first of the 4 mannoses in the GPI-anchor precursors during GPI-anchor biosynthesis. Probably acts by stabilizing the mannosyltransferase GPI14.</text>
</comment>
<sequence length="514" mass="57597">MKRRTTFFHEGGANFDPSQLSLSSNALEIRDLHAARQERFTFAIDEVPDELRKLLEQYRELHLRWTSHAPHEAIGPFSSRAPAGLYIQVAPRGEDDNGELCTALKGAFTDELHCSTIQTSFTPLECHPQQTCEKKQLQYYHLLPTLDHFISWTQQQICRDNDGECMDLLSTLHAADSLDIDYEEASNTVKVSSYWSTPISGPWNEVLEGTQHGADRAEVGVLALQKATQPHKLSVGGFIATIGEHKELKSSMFSFASRHHPLPAEATYSAQFLEPTGLHPTLQISIPAASLHPPDMTCNLHTYLSLPHSIFPDQYQLKTNDTLSRKSHGWKTVKSVTGELDLEAPDWTVKTWGSDVLIELDIPDEGEDLKAMNVTVPLHLRYLPPAESGFRNISVSWPIVFWACDGPEERFSPFDRRHLGYDMAFPPDTSFYNLHPRRQTTTGEKGDIISASTPFVETIDVPVLRLSDEGGWLDSASVVENATVLVILVAFGYLVYILNYTGSRPRATANKKKD</sequence>
<dbReference type="PANTHER" id="PTHR28533">
    <property type="entry name" value="PROTEIN PBN1"/>
    <property type="match status" value="1"/>
</dbReference>
<keyword evidence="8 11" id="KW-1133">Transmembrane helix</keyword>
<evidence type="ECO:0000256" key="5">
    <source>
        <dbReference type="ARBA" id="ARBA00022502"/>
    </source>
</evidence>
<evidence type="ECO:0000256" key="11">
    <source>
        <dbReference type="RuleBase" id="RU366056"/>
    </source>
</evidence>
<dbReference type="EMBL" id="AZGZ01000047">
    <property type="protein sequence ID" value="KZZ86798.1"/>
    <property type="molecule type" value="Genomic_DNA"/>
</dbReference>
<keyword evidence="5 11" id="KW-0337">GPI-anchor biosynthesis</keyword>
<dbReference type="GO" id="GO:0000030">
    <property type="term" value="F:mannosyltransferase activity"/>
    <property type="evidence" value="ECO:0007669"/>
    <property type="project" value="TreeGrafter"/>
</dbReference>
<dbReference type="UniPathway" id="UPA00196"/>
<feature type="transmembrane region" description="Helical" evidence="11">
    <location>
        <begin position="482"/>
        <end position="502"/>
    </location>
</feature>
<accession>A0A167UZ15</accession>
<dbReference type="Proteomes" id="UP000242877">
    <property type="component" value="Unassembled WGS sequence"/>
</dbReference>
<comment type="pathway">
    <text evidence="2 11">Glycolipid biosynthesis; glycosylphosphatidylinositol-anchor biosynthesis.</text>
</comment>
<keyword evidence="7 11" id="KW-0256">Endoplasmic reticulum</keyword>
<keyword evidence="6 11" id="KW-0812">Transmembrane</keyword>
<evidence type="ECO:0000256" key="9">
    <source>
        <dbReference type="ARBA" id="ARBA00023136"/>
    </source>
</evidence>
<keyword evidence="9 11" id="KW-0472">Membrane</keyword>
<evidence type="ECO:0000313" key="12">
    <source>
        <dbReference type="EMBL" id="KZZ86798.1"/>
    </source>
</evidence>
<protein>
    <recommendedName>
        <fullName evidence="4 11">Protein PBN1</fullName>
    </recommendedName>
</protein>
<dbReference type="PANTHER" id="PTHR28533:SF1">
    <property type="entry name" value="PROTEIN PBN1"/>
    <property type="match status" value="1"/>
</dbReference>
<reference evidence="12 13" key="1">
    <citation type="journal article" date="2016" name="Genome Biol. Evol.">
        <title>Divergent and convergent evolution of fungal pathogenicity.</title>
        <authorList>
            <person name="Shang Y."/>
            <person name="Xiao G."/>
            <person name="Zheng P."/>
            <person name="Cen K."/>
            <person name="Zhan S."/>
            <person name="Wang C."/>
        </authorList>
    </citation>
    <scope>NUCLEOTIDE SEQUENCE [LARGE SCALE GENOMIC DNA]</scope>
    <source>
        <strain evidence="12 13">ARSEF 7405</strain>
    </source>
</reference>
<evidence type="ECO:0000256" key="4">
    <source>
        <dbReference type="ARBA" id="ARBA00020410"/>
    </source>
</evidence>
<comment type="subcellular location">
    <subcellularLocation>
        <location evidence="11">Endoplasmic reticulum membrane</location>
        <topology evidence="11">Single-pass membrane protein</topology>
    </subcellularLocation>
    <subcellularLocation>
        <location evidence="1">Endoplasmic reticulum membrane</location>
        <topology evidence="1">Single-pass type III membrane protein</topology>
    </subcellularLocation>
</comment>
<dbReference type="SMART" id="SM00780">
    <property type="entry name" value="PIG-X"/>
    <property type="match status" value="1"/>
</dbReference>
<proteinExistence type="inferred from homology"/>
<dbReference type="GO" id="GO:1990529">
    <property type="term" value="C:glycosylphosphatidylinositol-mannosyltransferase I complex"/>
    <property type="evidence" value="ECO:0007669"/>
    <property type="project" value="TreeGrafter"/>
</dbReference>
<dbReference type="Pfam" id="PF08320">
    <property type="entry name" value="PIG-X"/>
    <property type="match status" value="1"/>
</dbReference>
<evidence type="ECO:0000256" key="8">
    <source>
        <dbReference type="ARBA" id="ARBA00022989"/>
    </source>
</evidence>
<evidence type="ECO:0000256" key="1">
    <source>
        <dbReference type="ARBA" id="ARBA00004643"/>
    </source>
</evidence>
<evidence type="ECO:0000256" key="3">
    <source>
        <dbReference type="ARBA" id="ARBA00010345"/>
    </source>
</evidence>
<dbReference type="AlphaFoldDB" id="A0A167UZ15"/>
<dbReference type="InterPro" id="IPR013233">
    <property type="entry name" value="PIG-X/PBN1"/>
</dbReference>
<dbReference type="OrthoDB" id="5546453at2759"/>
<evidence type="ECO:0000313" key="13">
    <source>
        <dbReference type="Proteomes" id="UP000242877"/>
    </source>
</evidence>
<name>A0A167UZ15_9EURO</name>
<organism evidence="12 13">
    <name type="scientific">Ascosphaera apis ARSEF 7405</name>
    <dbReference type="NCBI Taxonomy" id="392613"/>
    <lineage>
        <taxon>Eukaryota</taxon>
        <taxon>Fungi</taxon>
        <taxon>Dikarya</taxon>
        <taxon>Ascomycota</taxon>
        <taxon>Pezizomycotina</taxon>
        <taxon>Eurotiomycetes</taxon>
        <taxon>Eurotiomycetidae</taxon>
        <taxon>Onygenales</taxon>
        <taxon>Ascosphaeraceae</taxon>
        <taxon>Ascosphaera</taxon>
    </lineage>
</organism>
<dbReference type="GO" id="GO:0005789">
    <property type="term" value="C:endoplasmic reticulum membrane"/>
    <property type="evidence" value="ECO:0007669"/>
    <property type="project" value="UniProtKB-SubCell"/>
</dbReference>